<protein>
    <submittedName>
        <fullName evidence="1">ORF30</fullName>
    </submittedName>
</protein>
<evidence type="ECO:0000313" key="1">
    <source>
        <dbReference type="EMBL" id="QGQ62461.1"/>
    </source>
</evidence>
<dbReference type="EMBL" id="MK572851">
    <property type="protein sequence ID" value="QGQ62461.1"/>
    <property type="molecule type" value="Genomic_DNA"/>
</dbReference>
<sequence length="97" mass="11608">MDFEPHVSDGEELTLIFNSDFARRRSFGLRKFSTLSIINWATDFGTDVRKEEVLKLNFNSNFVRRRSSGLRKIFHRYNHYPTESHDTKEETVIKFNY</sequence>
<reference evidence="1 2" key="1">
    <citation type="journal article" date="2019" name="Viruses">
        <title>Fowl Adenovirus (FAdV) Recombination with Intertypic Crossovers in Genomes of FAdV-D and FAdV-E, Displaying Hybrid Serological Phenotypes.</title>
        <authorList>
            <person name="Schachner A."/>
            <person name="Gonzalez G."/>
            <person name="Endler L."/>
            <person name="Ito K."/>
            <person name="Hess M."/>
        </authorList>
    </citation>
    <scope>NUCLEOTIDE SEQUENCE [LARGE SCALE GENOMIC DNA]</scope>
    <source>
        <strain evidence="1 2">C2-B-FAdV-10</strain>
    </source>
</reference>
<organism evidence="1 2">
    <name type="scientific">Fowl aviadenovirus C</name>
    <dbReference type="NCBI Taxonomy" id="190063"/>
    <lineage>
        <taxon>Viruses</taxon>
        <taxon>Varidnaviria</taxon>
        <taxon>Bamfordvirae</taxon>
        <taxon>Preplasmiviricota</taxon>
        <taxon>Polisuviricotina</taxon>
        <taxon>Pharingeaviricetes</taxon>
        <taxon>Rowavirales</taxon>
        <taxon>Adenoviridae</taxon>
        <taxon>Aviadenovirus</taxon>
        <taxon>Aviadenovirus hydropericardii</taxon>
    </lineage>
</organism>
<accession>A0A650BYN3</accession>
<evidence type="ECO:0000313" key="2">
    <source>
        <dbReference type="Proteomes" id="UP000423338"/>
    </source>
</evidence>
<proteinExistence type="predicted"/>
<dbReference type="Proteomes" id="UP000423338">
    <property type="component" value="Segment"/>
</dbReference>
<name>A0A650BYN3_9ADEN</name>